<evidence type="ECO:0000259" key="2">
    <source>
        <dbReference type="Pfam" id="PF18134"/>
    </source>
</evidence>
<dbReference type="Pfam" id="PF18134">
    <property type="entry name" value="AGS_C"/>
    <property type="match status" value="1"/>
</dbReference>
<dbReference type="Pfam" id="PF18144">
    <property type="entry name" value="SMODS"/>
    <property type="match status" value="1"/>
</dbReference>
<reference evidence="3 4" key="1">
    <citation type="submission" date="2016-04" db="EMBL/GenBank/DDBJ databases">
        <title>Complete genome sequence and analysis of deep-sea sediment isolate, Amycolatopsis sp. WP1.</title>
        <authorList>
            <person name="Wang H."/>
            <person name="Chen S."/>
            <person name="Wu Q."/>
        </authorList>
    </citation>
    <scope>NUCLEOTIDE SEQUENCE [LARGE SCALE GENOMIC DNA]</scope>
    <source>
        <strain evidence="3 4">WP1</strain>
    </source>
</reference>
<keyword evidence="3" id="KW-0808">Transferase</keyword>
<dbReference type="GO" id="GO:0051607">
    <property type="term" value="P:defense response to virus"/>
    <property type="evidence" value="ECO:0007669"/>
    <property type="project" value="UniProtKB-KW"/>
</dbReference>
<dbReference type="InterPro" id="IPR006116">
    <property type="entry name" value="NT_2-5OAS_ClassI-CCAase"/>
</dbReference>
<keyword evidence="1" id="KW-0051">Antiviral defense</keyword>
<protein>
    <submittedName>
        <fullName evidence="3">Nucleotidyltransferase</fullName>
    </submittedName>
</protein>
<organism evidence="3 4">
    <name type="scientific">Amycolatopsis albispora</name>
    <dbReference type="NCBI Taxonomy" id="1804986"/>
    <lineage>
        <taxon>Bacteria</taxon>
        <taxon>Bacillati</taxon>
        <taxon>Actinomycetota</taxon>
        <taxon>Actinomycetes</taxon>
        <taxon>Pseudonocardiales</taxon>
        <taxon>Pseudonocardiaceae</taxon>
        <taxon>Amycolatopsis</taxon>
    </lineage>
</organism>
<dbReference type="OrthoDB" id="3328101at2"/>
<dbReference type="AlphaFoldDB" id="A0A344LE17"/>
<dbReference type="Proteomes" id="UP000250434">
    <property type="component" value="Chromosome"/>
</dbReference>
<feature type="domain" description="Adenylyl/Guanylyl and SMODS C-terminal sensor" evidence="2">
    <location>
        <begin position="297"/>
        <end position="425"/>
    </location>
</feature>
<proteinExistence type="predicted"/>
<dbReference type="Gene3D" id="3.30.460.10">
    <property type="entry name" value="Beta Polymerase, domain 2"/>
    <property type="match status" value="1"/>
</dbReference>
<dbReference type="RefSeq" id="WP_113695345.1">
    <property type="nucleotide sequence ID" value="NZ_CP015163.1"/>
</dbReference>
<evidence type="ECO:0000256" key="1">
    <source>
        <dbReference type="ARBA" id="ARBA00023118"/>
    </source>
</evidence>
<accession>A0A344LE17</accession>
<evidence type="ECO:0000313" key="4">
    <source>
        <dbReference type="Proteomes" id="UP000250434"/>
    </source>
</evidence>
<sequence>MKVDKIFDALLENLKVGDASTTVAARRGEITKALNKDFRSVEGSTANRVMVGSYGRHTAIRGVSDLDMIYILPASLRSSYSTETGPRRMLNRVRDDLTARYPNTDIRVDQCVVRVQFTSNKFKFEVQPAFENSDGSFDYPDTKAEGWKVTKPREEIAATKDCNDRTSTNMRHLARMARAWKDTNGVVIGGLLIDTLVYRFFSATSEYDDKGSLWFDFMVRDFFEFLMSEPNKDYYLALGSNQRVNVKKRFQPKAEKAYNLCIEAIAKEGKASANKKWREVFGSAVPLEVTESARSFKDTEEFIESRYPINVSESLAIDCNVTQNGWRTASLREMLKNKTLLLPNKELDFTITECSVSYPYDVKWKVLNCGNEAERRNNIRGEIISPNRAGNARHERTSFRGKHVVECYIIKDGIVVARDVIDVPICTNAA</sequence>
<dbReference type="GO" id="GO:0016779">
    <property type="term" value="F:nucleotidyltransferase activity"/>
    <property type="evidence" value="ECO:0007669"/>
    <property type="project" value="InterPro"/>
</dbReference>
<dbReference type="InterPro" id="IPR043519">
    <property type="entry name" value="NT_sf"/>
</dbReference>
<dbReference type="CDD" id="cd05400">
    <property type="entry name" value="NT_2-5OAS_ClassI-CCAase"/>
    <property type="match status" value="1"/>
</dbReference>
<dbReference type="KEGG" id="aab:A4R43_30715"/>
<gene>
    <name evidence="3" type="ORF">A4R43_30715</name>
</gene>
<dbReference type="EMBL" id="CP015163">
    <property type="protein sequence ID" value="AXB46291.1"/>
    <property type="molecule type" value="Genomic_DNA"/>
</dbReference>
<dbReference type="SUPFAM" id="SSF81301">
    <property type="entry name" value="Nucleotidyltransferase"/>
    <property type="match status" value="1"/>
</dbReference>
<evidence type="ECO:0000313" key="3">
    <source>
        <dbReference type="EMBL" id="AXB46291.1"/>
    </source>
</evidence>
<name>A0A344LE17_9PSEU</name>
<keyword evidence="4" id="KW-1185">Reference proteome</keyword>
<dbReference type="InterPro" id="IPR040511">
    <property type="entry name" value="AGS_C"/>
</dbReference>